<dbReference type="InterPro" id="IPR011990">
    <property type="entry name" value="TPR-like_helical_dom_sf"/>
</dbReference>
<reference evidence="2 3" key="1">
    <citation type="submission" date="2019-07" db="EMBL/GenBank/DDBJ databases">
        <title>Genomic Encyclopedia of Archaeal and Bacterial Type Strains, Phase II (KMG-II): from individual species to whole genera.</title>
        <authorList>
            <person name="Goeker M."/>
        </authorList>
    </citation>
    <scope>NUCLEOTIDE SEQUENCE [LARGE SCALE GENOMIC DNA]</scope>
    <source>
        <strain evidence="2 3">ATCC BAA-2084</strain>
    </source>
</reference>
<organism evidence="2 3">
    <name type="scientific">Altererythrobacter ishigakiensis</name>
    <dbReference type="NCBI Taxonomy" id="476157"/>
    <lineage>
        <taxon>Bacteria</taxon>
        <taxon>Pseudomonadati</taxon>
        <taxon>Pseudomonadota</taxon>
        <taxon>Alphaproteobacteria</taxon>
        <taxon>Sphingomonadales</taxon>
        <taxon>Erythrobacteraceae</taxon>
        <taxon>Altererythrobacter</taxon>
    </lineage>
</organism>
<gene>
    <name evidence="2" type="ORF">JN10_1433</name>
</gene>
<dbReference type="STRING" id="476157.GCA_001663155_01921"/>
<dbReference type="Proteomes" id="UP000320547">
    <property type="component" value="Unassembled WGS sequence"/>
</dbReference>
<dbReference type="SUPFAM" id="SSF48452">
    <property type="entry name" value="TPR-like"/>
    <property type="match status" value="1"/>
</dbReference>
<keyword evidence="1" id="KW-0732">Signal</keyword>
<sequence length="426" mass="46567">MRIKIFILAIAVLIAASSTAHSQTLSIEEFEQEYGSLDGWEGGNIARHAAENGEWLVEQLKAEGAEEDIIRTEQCRIARNLSLAGLVEEAREAIEAALIGLEQLAMHTKVSCKIDQTVVLRQSARSKEALSVATLALSDAQKLPQAEQLLVAKATTELALTLLAERQYSEASALHQRALELASEAGREGLPIALRNQISLVDIGLQKGELKSLLPVLHELLEITVNEYGETSLWTAELLERLGGIEVALKHLELGGRMLELASDIRSPDPVGVQPEEYRAWQISEIVRQQLEMASGSKVMGTGYGPAAVSPVMAFRSWRGIAHSDRIEVLARHVSSELAVSRHPNGSSEGSGFFGGEGAFEAHHISREALTGLIERMRTLGVDSSLPDRFNPLGRLSPRDVVFAHLDALWFDTYERTTQGTEFNAN</sequence>
<proteinExistence type="predicted"/>
<dbReference type="AlphaFoldDB" id="A0A562UW23"/>
<dbReference type="Gene3D" id="1.25.40.10">
    <property type="entry name" value="Tetratricopeptide repeat domain"/>
    <property type="match status" value="1"/>
</dbReference>
<accession>A0A562UW23</accession>
<dbReference type="EMBL" id="VLLK01000001">
    <property type="protein sequence ID" value="TWJ09787.1"/>
    <property type="molecule type" value="Genomic_DNA"/>
</dbReference>
<name>A0A562UW23_9SPHN</name>
<comment type="caution">
    <text evidence="2">The sequence shown here is derived from an EMBL/GenBank/DDBJ whole genome shotgun (WGS) entry which is preliminary data.</text>
</comment>
<feature type="chain" id="PRO_5021747087" evidence="1">
    <location>
        <begin position="23"/>
        <end position="426"/>
    </location>
</feature>
<keyword evidence="3" id="KW-1185">Reference proteome</keyword>
<evidence type="ECO:0000313" key="3">
    <source>
        <dbReference type="Proteomes" id="UP000320547"/>
    </source>
</evidence>
<evidence type="ECO:0000256" key="1">
    <source>
        <dbReference type="SAM" id="SignalP"/>
    </source>
</evidence>
<evidence type="ECO:0000313" key="2">
    <source>
        <dbReference type="EMBL" id="TWJ09787.1"/>
    </source>
</evidence>
<protein>
    <submittedName>
        <fullName evidence="2">Uncharacterized protein</fullName>
    </submittedName>
</protein>
<feature type="signal peptide" evidence="1">
    <location>
        <begin position="1"/>
        <end position="22"/>
    </location>
</feature>
<dbReference type="RefSeq" id="WP_067600434.1">
    <property type="nucleotide sequence ID" value="NZ_CP015963.1"/>
</dbReference>